<feature type="region of interest" description="Disordered" evidence="11">
    <location>
        <begin position="812"/>
        <end position="846"/>
    </location>
</feature>
<gene>
    <name evidence="9 13" type="primary">mutS</name>
    <name evidence="13" type="ORF">ACFQ0F_00655</name>
</gene>
<dbReference type="InterPro" id="IPR007860">
    <property type="entry name" value="DNA_mmatch_repair_MutS_con_dom"/>
</dbReference>
<sequence length="888" mass="97666">MSSDNAQHTPMMQQYLRIKAEHLNELVFYRMGDFYELFFDDAKKAARLLDITLTARGKSAGAPIAMAGIPYHAAENYIARLIRHGESVVVCEQVGEAGAQKGPMERQVARVVTPGTVSDDAFLDERRDTLLAALVCLNERWGLAYLDMSSGRFNVQELSDIDHVLGELARIQAAEVLYPEDVSWRAQLEGQRGLRGRLPWHFDRDSGHRQLCQQFGVHDLQGFGCEAMPSAIAAAGALLVYARETQRNALPHLRGIQVDNAKNTLQLDAATRRNLEITHTLAGDTRSTLAGILDQTRSAMGSRLLRRWLHQPIRVREILLWRQQAIDELIADHAWDELSQPLADMGDGERVLSRVALRSARPRDLARLRDLLALIPDFAQWLSIRQSTRLQALAGNIAPQPALADLLQRAVVEAPPAVLRDGGVIADGFDADLDELRGLSTNAGDYLLALEAKEREASGIAALKIGYNRVSGYYFELSRLHAEQAPAHFIRRQTLKNVERYITPELKAFEDKALSASARALAREKQLFEDLLDAIIFELTPLQALCESLAELDALVCLAERADTLNWAKPTLLDEPGITIEAGRHPVVERLLSEPFTANDLRLDNEQRMLVVTGPNMGGKSTYMRQTALIVLLAHIGSHVPASAASIGPVDRIFTRIGSSDDLASGRSTFMVEMTEAATILHNATPHSLVIMDEIGRGTSTFDGLSLAWAAAEYLAMQCRSLSLFATHYFELTALPDLLEGVANVHLAAAEHDGHVVFLHSVKPGPASQSYGLQVAQLAGVPAEVISRARERLALLESQSVSLRYSEPLTALATPTASPADTPPTAVAADTPQRNTSRKLSLRNDNPQADLFATRQPSDVELSLRQIDPDSLSPREALELIYALKKQL</sequence>
<evidence type="ECO:0000256" key="3">
    <source>
        <dbReference type="ARBA" id="ARBA00022741"/>
    </source>
</evidence>
<dbReference type="InterPro" id="IPR007695">
    <property type="entry name" value="DNA_mismatch_repair_MutS-lik_N"/>
</dbReference>
<dbReference type="SUPFAM" id="SSF48334">
    <property type="entry name" value="DNA repair protein MutS, domain III"/>
    <property type="match status" value="1"/>
</dbReference>
<keyword evidence="7 9" id="KW-0234">DNA repair</keyword>
<protein>
    <recommendedName>
        <fullName evidence="2 9">DNA mismatch repair protein MutS</fullName>
    </recommendedName>
</protein>
<evidence type="ECO:0000256" key="1">
    <source>
        <dbReference type="ARBA" id="ARBA00006271"/>
    </source>
</evidence>
<accession>A0ABW3HDJ7</accession>
<dbReference type="Pfam" id="PF01624">
    <property type="entry name" value="MutS_I"/>
    <property type="match status" value="1"/>
</dbReference>
<dbReference type="SMART" id="SM00534">
    <property type="entry name" value="MUTSac"/>
    <property type="match status" value="1"/>
</dbReference>
<evidence type="ECO:0000256" key="11">
    <source>
        <dbReference type="SAM" id="MobiDB-lite"/>
    </source>
</evidence>
<keyword evidence="6 9" id="KW-0238">DNA-binding</keyword>
<dbReference type="PROSITE" id="PS00486">
    <property type="entry name" value="DNA_MISMATCH_REPAIR_2"/>
    <property type="match status" value="1"/>
</dbReference>
<comment type="function">
    <text evidence="8 9">This protein is involved in the repair of mismatches in DNA. It is possible that it carries out the mismatch recognition step. This protein has a weak ATPase activity.</text>
</comment>
<dbReference type="NCBIfam" id="TIGR01070">
    <property type="entry name" value="mutS1"/>
    <property type="match status" value="1"/>
</dbReference>
<dbReference type="SMART" id="SM00533">
    <property type="entry name" value="MUTSd"/>
    <property type="match status" value="1"/>
</dbReference>
<dbReference type="InterPro" id="IPR000432">
    <property type="entry name" value="DNA_mismatch_repair_MutS_C"/>
</dbReference>
<dbReference type="NCBIfam" id="NF003810">
    <property type="entry name" value="PRK05399.1"/>
    <property type="match status" value="1"/>
</dbReference>
<dbReference type="Proteomes" id="UP001597044">
    <property type="component" value="Unassembled WGS sequence"/>
</dbReference>
<dbReference type="Pfam" id="PF05192">
    <property type="entry name" value="MutS_III"/>
    <property type="match status" value="1"/>
</dbReference>
<dbReference type="Pfam" id="PF05188">
    <property type="entry name" value="MutS_II"/>
    <property type="match status" value="1"/>
</dbReference>
<evidence type="ECO:0000256" key="7">
    <source>
        <dbReference type="ARBA" id="ARBA00023204"/>
    </source>
</evidence>
<dbReference type="HAMAP" id="MF_00096">
    <property type="entry name" value="MutS"/>
    <property type="match status" value="1"/>
</dbReference>
<dbReference type="PANTHER" id="PTHR11361:SF34">
    <property type="entry name" value="DNA MISMATCH REPAIR PROTEIN MSH1, MITOCHONDRIAL"/>
    <property type="match status" value="1"/>
</dbReference>
<dbReference type="InterPro" id="IPR036678">
    <property type="entry name" value="MutS_con_dom_sf"/>
</dbReference>
<organism evidence="13 14">
    <name type="scientific">Paraperlucidibaca wandonensis</name>
    <dbReference type="NCBI Taxonomy" id="1268273"/>
    <lineage>
        <taxon>Bacteria</taxon>
        <taxon>Pseudomonadati</taxon>
        <taxon>Pseudomonadota</taxon>
        <taxon>Gammaproteobacteria</taxon>
        <taxon>Moraxellales</taxon>
        <taxon>Moraxellaceae</taxon>
        <taxon>Paraperlucidibaca</taxon>
    </lineage>
</organism>
<dbReference type="SUPFAM" id="SSF55271">
    <property type="entry name" value="DNA repair protein MutS, domain I"/>
    <property type="match status" value="1"/>
</dbReference>
<feature type="binding site" evidence="9">
    <location>
        <begin position="614"/>
        <end position="621"/>
    </location>
    <ligand>
        <name>ATP</name>
        <dbReference type="ChEBI" id="CHEBI:30616"/>
    </ligand>
</feature>
<dbReference type="RefSeq" id="WP_379067937.1">
    <property type="nucleotide sequence ID" value="NZ_JBHTIT010000001.1"/>
</dbReference>
<comment type="similarity">
    <text evidence="1 9 10">Belongs to the DNA mismatch repair MutS family.</text>
</comment>
<dbReference type="PANTHER" id="PTHR11361">
    <property type="entry name" value="DNA MISMATCH REPAIR PROTEIN MUTS FAMILY MEMBER"/>
    <property type="match status" value="1"/>
</dbReference>
<dbReference type="InterPro" id="IPR005748">
    <property type="entry name" value="DNA_mismatch_repair_MutS"/>
</dbReference>
<name>A0ABW3HDJ7_9GAMM</name>
<evidence type="ECO:0000313" key="13">
    <source>
        <dbReference type="EMBL" id="MFD0948917.1"/>
    </source>
</evidence>
<evidence type="ECO:0000256" key="9">
    <source>
        <dbReference type="HAMAP-Rule" id="MF_00096"/>
    </source>
</evidence>
<evidence type="ECO:0000256" key="4">
    <source>
        <dbReference type="ARBA" id="ARBA00022763"/>
    </source>
</evidence>
<comment type="caution">
    <text evidence="13">The sequence shown here is derived from an EMBL/GenBank/DDBJ whole genome shotgun (WGS) entry which is preliminary data.</text>
</comment>
<proteinExistence type="inferred from homology"/>
<evidence type="ECO:0000313" key="14">
    <source>
        <dbReference type="Proteomes" id="UP001597044"/>
    </source>
</evidence>
<evidence type="ECO:0000256" key="10">
    <source>
        <dbReference type="RuleBase" id="RU003756"/>
    </source>
</evidence>
<evidence type="ECO:0000256" key="8">
    <source>
        <dbReference type="ARBA" id="ARBA00024647"/>
    </source>
</evidence>
<keyword evidence="5 9" id="KW-0067">ATP-binding</keyword>
<dbReference type="InterPro" id="IPR036187">
    <property type="entry name" value="DNA_mismatch_repair_MutS_sf"/>
</dbReference>
<dbReference type="Gene3D" id="3.40.1170.10">
    <property type="entry name" value="DNA repair protein MutS, domain I"/>
    <property type="match status" value="1"/>
</dbReference>
<dbReference type="InterPro" id="IPR027417">
    <property type="entry name" value="P-loop_NTPase"/>
</dbReference>
<feature type="compositionally biased region" description="Low complexity" evidence="11">
    <location>
        <begin position="812"/>
        <end position="832"/>
    </location>
</feature>
<dbReference type="CDD" id="cd03284">
    <property type="entry name" value="ABC_MutS1"/>
    <property type="match status" value="1"/>
</dbReference>
<reference evidence="14" key="1">
    <citation type="journal article" date="2019" name="Int. J. Syst. Evol. Microbiol.">
        <title>The Global Catalogue of Microorganisms (GCM) 10K type strain sequencing project: providing services to taxonomists for standard genome sequencing and annotation.</title>
        <authorList>
            <consortium name="The Broad Institute Genomics Platform"/>
            <consortium name="The Broad Institute Genome Sequencing Center for Infectious Disease"/>
            <person name="Wu L."/>
            <person name="Ma J."/>
        </authorList>
    </citation>
    <scope>NUCLEOTIDE SEQUENCE [LARGE SCALE GENOMIC DNA]</scope>
    <source>
        <strain evidence="14">CCUG 63419</strain>
    </source>
</reference>
<dbReference type="Gene3D" id="3.40.50.300">
    <property type="entry name" value="P-loop containing nucleotide triphosphate hydrolases"/>
    <property type="match status" value="1"/>
</dbReference>
<dbReference type="SUPFAM" id="SSF53150">
    <property type="entry name" value="DNA repair protein MutS, domain II"/>
    <property type="match status" value="1"/>
</dbReference>
<dbReference type="Gene3D" id="1.10.1420.10">
    <property type="match status" value="2"/>
</dbReference>
<dbReference type="Pfam" id="PF05190">
    <property type="entry name" value="MutS_IV"/>
    <property type="match status" value="1"/>
</dbReference>
<dbReference type="SUPFAM" id="SSF52540">
    <property type="entry name" value="P-loop containing nucleoside triphosphate hydrolases"/>
    <property type="match status" value="1"/>
</dbReference>
<keyword evidence="3 9" id="KW-0547">Nucleotide-binding</keyword>
<feature type="domain" description="DNA mismatch repair proteins mutS family" evidence="12">
    <location>
        <begin position="688"/>
        <end position="704"/>
    </location>
</feature>
<keyword evidence="4 9" id="KW-0227">DNA damage</keyword>
<dbReference type="InterPro" id="IPR007696">
    <property type="entry name" value="DNA_mismatch_repair_MutS_core"/>
</dbReference>
<evidence type="ECO:0000256" key="6">
    <source>
        <dbReference type="ARBA" id="ARBA00023125"/>
    </source>
</evidence>
<dbReference type="InterPro" id="IPR017261">
    <property type="entry name" value="DNA_mismatch_repair_MutS/MSH"/>
</dbReference>
<dbReference type="InterPro" id="IPR045076">
    <property type="entry name" value="MutS"/>
</dbReference>
<dbReference type="Gene3D" id="6.10.140.430">
    <property type="match status" value="1"/>
</dbReference>
<dbReference type="Pfam" id="PF00488">
    <property type="entry name" value="MutS_V"/>
    <property type="match status" value="1"/>
</dbReference>
<dbReference type="InterPro" id="IPR007861">
    <property type="entry name" value="DNA_mismatch_repair_MutS_clamp"/>
</dbReference>
<dbReference type="Gene3D" id="3.30.420.110">
    <property type="entry name" value="MutS, connector domain"/>
    <property type="match status" value="1"/>
</dbReference>
<dbReference type="InterPro" id="IPR016151">
    <property type="entry name" value="DNA_mismatch_repair_MutS_N"/>
</dbReference>
<dbReference type="PIRSF" id="PIRSF037677">
    <property type="entry name" value="DNA_mis_repair_Msh6"/>
    <property type="match status" value="1"/>
</dbReference>
<evidence type="ECO:0000256" key="2">
    <source>
        <dbReference type="ARBA" id="ARBA00021982"/>
    </source>
</evidence>
<evidence type="ECO:0000259" key="12">
    <source>
        <dbReference type="PROSITE" id="PS00486"/>
    </source>
</evidence>
<keyword evidence="14" id="KW-1185">Reference proteome</keyword>
<dbReference type="EMBL" id="JBHTIT010000001">
    <property type="protein sequence ID" value="MFD0948917.1"/>
    <property type="molecule type" value="Genomic_DNA"/>
</dbReference>
<evidence type="ECO:0000256" key="5">
    <source>
        <dbReference type="ARBA" id="ARBA00022840"/>
    </source>
</evidence>